<name>A0AAN6WEE5_9PEZI</name>
<reference evidence="2" key="1">
    <citation type="journal article" date="2023" name="Mol. Phylogenet. Evol.">
        <title>Genome-scale phylogeny and comparative genomics of the fungal order Sordariales.</title>
        <authorList>
            <person name="Hensen N."/>
            <person name="Bonometti L."/>
            <person name="Westerberg I."/>
            <person name="Brannstrom I.O."/>
            <person name="Guillou S."/>
            <person name="Cros-Aarteil S."/>
            <person name="Calhoun S."/>
            <person name="Haridas S."/>
            <person name="Kuo A."/>
            <person name="Mondo S."/>
            <person name="Pangilinan J."/>
            <person name="Riley R."/>
            <person name="LaButti K."/>
            <person name="Andreopoulos B."/>
            <person name="Lipzen A."/>
            <person name="Chen C."/>
            <person name="Yan M."/>
            <person name="Daum C."/>
            <person name="Ng V."/>
            <person name="Clum A."/>
            <person name="Steindorff A."/>
            <person name="Ohm R.A."/>
            <person name="Martin F."/>
            <person name="Silar P."/>
            <person name="Natvig D.O."/>
            <person name="Lalanne C."/>
            <person name="Gautier V."/>
            <person name="Ament-Velasquez S.L."/>
            <person name="Kruys A."/>
            <person name="Hutchinson M.I."/>
            <person name="Powell A.J."/>
            <person name="Barry K."/>
            <person name="Miller A.N."/>
            <person name="Grigoriev I.V."/>
            <person name="Debuchy R."/>
            <person name="Gladieux P."/>
            <person name="Hiltunen Thoren M."/>
            <person name="Johannesson H."/>
        </authorList>
    </citation>
    <scope>NUCLEOTIDE SEQUENCE</scope>
    <source>
        <strain evidence="2">CBS 892.96</strain>
    </source>
</reference>
<feature type="region of interest" description="Disordered" evidence="1">
    <location>
        <begin position="78"/>
        <end position="103"/>
    </location>
</feature>
<gene>
    <name evidence="2" type="ORF">QBC36DRAFT_308639</name>
</gene>
<feature type="region of interest" description="Disordered" evidence="1">
    <location>
        <begin position="1"/>
        <end position="20"/>
    </location>
</feature>
<protein>
    <submittedName>
        <fullName evidence="2">Uncharacterized protein</fullName>
    </submittedName>
</protein>
<feature type="compositionally biased region" description="Basic and acidic residues" evidence="1">
    <location>
        <begin position="78"/>
        <end position="93"/>
    </location>
</feature>
<dbReference type="EMBL" id="MU866125">
    <property type="protein sequence ID" value="KAK4179037.1"/>
    <property type="molecule type" value="Genomic_DNA"/>
</dbReference>
<dbReference type="Proteomes" id="UP001302321">
    <property type="component" value="Unassembled WGS sequence"/>
</dbReference>
<evidence type="ECO:0000256" key="1">
    <source>
        <dbReference type="SAM" id="MobiDB-lite"/>
    </source>
</evidence>
<organism evidence="2 3">
    <name type="scientific">Triangularia setosa</name>
    <dbReference type="NCBI Taxonomy" id="2587417"/>
    <lineage>
        <taxon>Eukaryota</taxon>
        <taxon>Fungi</taxon>
        <taxon>Dikarya</taxon>
        <taxon>Ascomycota</taxon>
        <taxon>Pezizomycotina</taxon>
        <taxon>Sordariomycetes</taxon>
        <taxon>Sordariomycetidae</taxon>
        <taxon>Sordariales</taxon>
        <taxon>Podosporaceae</taxon>
        <taxon>Triangularia</taxon>
    </lineage>
</organism>
<sequence length="136" mass="15573">MGQDSTAEQNERPVALPVSETRPVKVCDSVEVSGDYRKEDKEEVDKLSELIKKHNAVVRKTLQLEEENSALRNQVEEISKKHEATEERQKAMEVKSTTVEGKNKTLRNHIPACFHQLELVEKGYYLRSPQPTQDTI</sequence>
<evidence type="ECO:0000313" key="2">
    <source>
        <dbReference type="EMBL" id="KAK4179037.1"/>
    </source>
</evidence>
<keyword evidence="3" id="KW-1185">Reference proteome</keyword>
<reference evidence="2" key="2">
    <citation type="submission" date="2023-05" db="EMBL/GenBank/DDBJ databases">
        <authorList>
            <consortium name="Lawrence Berkeley National Laboratory"/>
            <person name="Steindorff A."/>
            <person name="Hensen N."/>
            <person name="Bonometti L."/>
            <person name="Westerberg I."/>
            <person name="Brannstrom I.O."/>
            <person name="Guillou S."/>
            <person name="Cros-Aarteil S."/>
            <person name="Calhoun S."/>
            <person name="Haridas S."/>
            <person name="Kuo A."/>
            <person name="Mondo S."/>
            <person name="Pangilinan J."/>
            <person name="Riley R."/>
            <person name="Labutti K."/>
            <person name="Andreopoulos B."/>
            <person name="Lipzen A."/>
            <person name="Chen C."/>
            <person name="Yanf M."/>
            <person name="Daum C."/>
            <person name="Ng V."/>
            <person name="Clum A."/>
            <person name="Ohm R."/>
            <person name="Martin F."/>
            <person name="Silar P."/>
            <person name="Natvig D."/>
            <person name="Lalanne C."/>
            <person name="Gautier V."/>
            <person name="Ament-Velasquez S.L."/>
            <person name="Kruys A."/>
            <person name="Hutchinson M.I."/>
            <person name="Powell A.J."/>
            <person name="Barry K."/>
            <person name="Miller A.N."/>
            <person name="Grigoriev I.V."/>
            <person name="Debuchy R."/>
            <person name="Gladieux P."/>
            <person name="Thoren M.H."/>
            <person name="Johannesson H."/>
        </authorList>
    </citation>
    <scope>NUCLEOTIDE SEQUENCE</scope>
    <source>
        <strain evidence="2">CBS 892.96</strain>
    </source>
</reference>
<comment type="caution">
    <text evidence="2">The sequence shown here is derived from an EMBL/GenBank/DDBJ whole genome shotgun (WGS) entry which is preliminary data.</text>
</comment>
<evidence type="ECO:0000313" key="3">
    <source>
        <dbReference type="Proteomes" id="UP001302321"/>
    </source>
</evidence>
<accession>A0AAN6WEE5</accession>
<proteinExistence type="predicted"/>
<dbReference type="AlphaFoldDB" id="A0AAN6WEE5"/>